<dbReference type="SMART" id="SM00332">
    <property type="entry name" value="PP2Cc"/>
    <property type="match status" value="1"/>
</dbReference>
<dbReference type="InterPro" id="IPR015655">
    <property type="entry name" value="PP2C"/>
</dbReference>
<reference evidence="2 3" key="1">
    <citation type="submission" date="2015-12" db="EMBL/GenBank/DDBJ databases">
        <title>Draft genome sequence of the thermoanaerobe Thermotalea metallivorans, an isolate from the runoff channel of the Great Artesian Basin, Australia.</title>
        <authorList>
            <person name="Patel B.K."/>
        </authorList>
    </citation>
    <scope>NUCLEOTIDE SEQUENCE [LARGE SCALE GENOMIC DNA]</scope>
    <source>
        <strain evidence="2 3">B2-1</strain>
    </source>
</reference>
<dbReference type="SMART" id="SM00331">
    <property type="entry name" value="PP2C_SIG"/>
    <property type="match status" value="1"/>
</dbReference>
<dbReference type="Gene3D" id="3.60.40.10">
    <property type="entry name" value="PPM-type phosphatase domain"/>
    <property type="match status" value="1"/>
</dbReference>
<sequence>MEIGAVSHIGLIREVNEDAYFISDDGLNLFIVADGMGGHKAGEVASNIAIESVKNFVKNHIQHCSNGDEAMICKMIREAVLEANRNIYEKALAEENYQGMGTTLTMALILSKLFIGHIGDSRAYLLRNNEILQITQDHSLVGELLRKGSITEKEAKIHPQRNIITRALGTEENILIDLYTMDLEKGDIVVLCSDGLSNLVDHSEIQECLRNCGSMQLGCEHLVTLANERGGYDNITMIAIKND</sequence>
<dbReference type="CDD" id="cd00143">
    <property type="entry name" value="PP2Cc"/>
    <property type="match status" value="1"/>
</dbReference>
<proteinExistence type="predicted"/>
<keyword evidence="2" id="KW-0378">Hydrolase</keyword>
<dbReference type="OrthoDB" id="9801841at2"/>
<name>A0A140L613_9FIRM</name>
<dbReference type="InterPro" id="IPR036457">
    <property type="entry name" value="PPM-type-like_dom_sf"/>
</dbReference>
<protein>
    <submittedName>
        <fullName evidence="2">Serine/threonine phosphatase stp</fullName>
        <ecNumber evidence="2">3.1.3.16</ecNumber>
    </submittedName>
</protein>
<dbReference type="RefSeq" id="WP_068556045.1">
    <property type="nucleotide sequence ID" value="NZ_LOEE01000030.1"/>
</dbReference>
<evidence type="ECO:0000313" key="2">
    <source>
        <dbReference type="EMBL" id="KXG75988.1"/>
    </source>
</evidence>
<dbReference type="InterPro" id="IPR001932">
    <property type="entry name" value="PPM-type_phosphatase-like_dom"/>
</dbReference>
<gene>
    <name evidence="2" type="primary">stp</name>
    <name evidence="2" type="ORF">AN619_14520</name>
</gene>
<dbReference type="PANTHER" id="PTHR47992">
    <property type="entry name" value="PROTEIN PHOSPHATASE"/>
    <property type="match status" value="1"/>
</dbReference>
<dbReference type="Pfam" id="PF13672">
    <property type="entry name" value="PP2C_2"/>
    <property type="match status" value="1"/>
</dbReference>
<keyword evidence="3" id="KW-1185">Reference proteome</keyword>
<feature type="domain" description="PPM-type phosphatase" evidence="1">
    <location>
        <begin position="2"/>
        <end position="242"/>
    </location>
</feature>
<dbReference type="SUPFAM" id="SSF81606">
    <property type="entry name" value="PP2C-like"/>
    <property type="match status" value="1"/>
</dbReference>
<dbReference type="PATRIC" id="fig|520762.4.peg.1615"/>
<dbReference type="STRING" id="520762.AN619_14520"/>
<dbReference type="GO" id="GO:0004722">
    <property type="term" value="F:protein serine/threonine phosphatase activity"/>
    <property type="evidence" value="ECO:0007669"/>
    <property type="project" value="UniProtKB-EC"/>
</dbReference>
<dbReference type="EMBL" id="LOEE01000030">
    <property type="protein sequence ID" value="KXG75988.1"/>
    <property type="molecule type" value="Genomic_DNA"/>
</dbReference>
<dbReference type="NCBIfam" id="NF033484">
    <property type="entry name" value="Stp1_PP2C_phos"/>
    <property type="match status" value="1"/>
</dbReference>
<accession>A0A140L613</accession>
<comment type="caution">
    <text evidence="2">The sequence shown here is derived from an EMBL/GenBank/DDBJ whole genome shotgun (WGS) entry which is preliminary data.</text>
</comment>
<organism evidence="2 3">
    <name type="scientific">Thermotalea metallivorans</name>
    <dbReference type="NCBI Taxonomy" id="520762"/>
    <lineage>
        <taxon>Bacteria</taxon>
        <taxon>Bacillati</taxon>
        <taxon>Bacillota</taxon>
        <taxon>Clostridia</taxon>
        <taxon>Peptostreptococcales</taxon>
        <taxon>Thermotaleaceae</taxon>
        <taxon>Thermotalea</taxon>
    </lineage>
</organism>
<dbReference type="Proteomes" id="UP000070456">
    <property type="component" value="Unassembled WGS sequence"/>
</dbReference>
<evidence type="ECO:0000313" key="3">
    <source>
        <dbReference type="Proteomes" id="UP000070456"/>
    </source>
</evidence>
<dbReference type="EC" id="3.1.3.16" evidence="2"/>
<evidence type="ECO:0000259" key="1">
    <source>
        <dbReference type="PROSITE" id="PS51746"/>
    </source>
</evidence>
<dbReference type="AlphaFoldDB" id="A0A140L613"/>
<dbReference type="PROSITE" id="PS51746">
    <property type="entry name" value="PPM_2"/>
    <property type="match status" value="1"/>
</dbReference>